<gene>
    <name evidence="1" type="ORF">O181_046389</name>
</gene>
<dbReference type="PANTHER" id="PTHR37984:SF5">
    <property type="entry name" value="PROTEIN NYNRIN-LIKE"/>
    <property type="match status" value="1"/>
</dbReference>
<dbReference type="AlphaFoldDB" id="A0A9Q3DNT8"/>
<name>A0A9Q3DNT8_9BASI</name>
<dbReference type="PANTHER" id="PTHR37984">
    <property type="entry name" value="PROTEIN CBG26694"/>
    <property type="match status" value="1"/>
</dbReference>
<evidence type="ECO:0008006" key="3">
    <source>
        <dbReference type="Google" id="ProtNLM"/>
    </source>
</evidence>
<keyword evidence="2" id="KW-1185">Reference proteome</keyword>
<reference evidence="1" key="1">
    <citation type="submission" date="2021-03" db="EMBL/GenBank/DDBJ databases">
        <title>Draft genome sequence of rust myrtle Austropuccinia psidii MF-1, a brazilian biotype.</title>
        <authorList>
            <person name="Quecine M.C."/>
            <person name="Pachon D.M.R."/>
            <person name="Bonatelli M.L."/>
            <person name="Correr F.H."/>
            <person name="Franceschini L.M."/>
            <person name="Leite T.F."/>
            <person name="Margarido G.R.A."/>
            <person name="Almeida C.A."/>
            <person name="Ferrarezi J.A."/>
            <person name="Labate C.A."/>
        </authorList>
    </citation>
    <scope>NUCLEOTIDE SEQUENCE</scope>
    <source>
        <strain evidence="1">MF-1</strain>
    </source>
</reference>
<evidence type="ECO:0000313" key="1">
    <source>
        <dbReference type="EMBL" id="MBW0506674.1"/>
    </source>
</evidence>
<accession>A0A9Q3DNT8</accession>
<dbReference type="GO" id="GO:0003676">
    <property type="term" value="F:nucleic acid binding"/>
    <property type="evidence" value="ECO:0007669"/>
    <property type="project" value="InterPro"/>
</dbReference>
<dbReference type="EMBL" id="AVOT02019226">
    <property type="protein sequence ID" value="MBW0506674.1"/>
    <property type="molecule type" value="Genomic_DNA"/>
</dbReference>
<sequence length="177" mass="20998">MTLERVKTRSWWPNWRNIAEYCQICGRCQKANRATGRKFGMIIQIQEPKYPWEIIDMNWVTALPPGGDRIFNARLVLVDSYSKNSMFLPYHKDDTSMDTAIMIWNRVISHTDRGHIFTSELWKNLHNLFGTKFSFSTAFHTQTDGLSERRILTLEHTIIRFCFYGLELKYSDCFTHY</sequence>
<proteinExistence type="predicted"/>
<dbReference type="InterPro" id="IPR012337">
    <property type="entry name" value="RNaseH-like_sf"/>
</dbReference>
<evidence type="ECO:0000313" key="2">
    <source>
        <dbReference type="Proteomes" id="UP000765509"/>
    </source>
</evidence>
<dbReference type="SUPFAM" id="SSF53098">
    <property type="entry name" value="Ribonuclease H-like"/>
    <property type="match status" value="1"/>
</dbReference>
<dbReference type="Proteomes" id="UP000765509">
    <property type="component" value="Unassembled WGS sequence"/>
</dbReference>
<protein>
    <recommendedName>
        <fullName evidence="3">Integrase catalytic domain-containing protein</fullName>
    </recommendedName>
</protein>
<dbReference type="InterPro" id="IPR050951">
    <property type="entry name" value="Retrovirus_Pol_polyprotein"/>
</dbReference>
<organism evidence="1 2">
    <name type="scientific">Austropuccinia psidii MF-1</name>
    <dbReference type="NCBI Taxonomy" id="1389203"/>
    <lineage>
        <taxon>Eukaryota</taxon>
        <taxon>Fungi</taxon>
        <taxon>Dikarya</taxon>
        <taxon>Basidiomycota</taxon>
        <taxon>Pucciniomycotina</taxon>
        <taxon>Pucciniomycetes</taxon>
        <taxon>Pucciniales</taxon>
        <taxon>Sphaerophragmiaceae</taxon>
        <taxon>Austropuccinia</taxon>
    </lineage>
</organism>
<dbReference type="Gene3D" id="3.30.420.10">
    <property type="entry name" value="Ribonuclease H-like superfamily/Ribonuclease H"/>
    <property type="match status" value="1"/>
</dbReference>
<dbReference type="OrthoDB" id="2273864at2759"/>
<dbReference type="InterPro" id="IPR036397">
    <property type="entry name" value="RNaseH_sf"/>
</dbReference>
<comment type="caution">
    <text evidence="1">The sequence shown here is derived from an EMBL/GenBank/DDBJ whole genome shotgun (WGS) entry which is preliminary data.</text>
</comment>